<proteinExistence type="predicted"/>
<dbReference type="InterPro" id="IPR050798">
    <property type="entry name" value="YhaM_exoribonuc/phosphodiest"/>
</dbReference>
<organism evidence="2">
    <name type="scientific">human gut metagenome</name>
    <dbReference type="NCBI Taxonomy" id="408170"/>
    <lineage>
        <taxon>unclassified sequences</taxon>
        <taxon>metagenomes</taxon>
        <taxon>organismal metagenomes</taxon>
    </lineage>
</organism>
<gene>
    <name evidence="2" type="ORF">Q604_UNBC12059G0001</name>
</gene>
<keyword evidence="1" id="KW-0378">Hydrolase</keyword>
<dbReference type="AlphaFoldDB" id="W1XTC2"/>
<dbReference type="PANTHER" id="PTHR37294:SF1">
    <property type="entry name" value="3'-5' EXORIBONUCLEASE YHAM"/>
    <property type="match status" value="1"/>
</dbReference>
<accession>W1XTC2</accession>
<reference evidence="2" key="1">
    <citation type="submission" date="2013-12" db="EMBL/GenBank/DDBJ databases">
        <title>A Varibaculum cambriense genome reconstructed from a premature infant gut community with otherwise low bacterial novelty that shifts toward anaerobic metabolism during the third week of life.</title>
        <authorList>
            <person name="Brown C.T."/>
            <person name="Sharon I."/>
            <person name="Thomas B.C."/>
            <person name="Castelle C.J."/>
            <person name="Morowitz M.J."/>
            <person name="Banfield J.F."/>
        </authorList>
    </citation>
    <scope>NUCLEOTIDE SEQUENCE</scope>
</reference>
<dbReference type="EMBL" id="AZMM01012059">
    <property type="protein sequence ID" value="ETJ33482.1"/>
    <property type="molecule type" value="Genomic_DNA"/>
</dbReference>
<evidence type="ECO:0000256" key="1">
    <source>
        <dbReference type="ARBA" id="ARBA00022801"/>
    </source>
</evidence>
<feature type="non-terminal residue" evidence="2">
    <location>
        <position position="69"/>
    </location>
</feature>
<feature type="non-terminal residue" evidence="2">
    <location>
        <position position="1"/>
    </location>
</feature>
<dbReference type="PANTHER" id="PTHR37294">
    <property type="entry name" value="3'-5' EXORIBONUCLEASE YHAM"/>
    <property type="match status" value="1"/>
</dbReference>
<dbReference type="GO" id="GO:0016787">
    <property type="term" value="F:hydrolase activity"/>
    <property type="evidence" value="ECO:0007669"/>
    <property type="project" value="UniProtKB-KW"/>
</dbReference>
<sequence length="69" mass="8182">LPKVGEPNNPADFKEKPPVDVQELREYLSQMIFKIENPVWQRVVRALYAKYDKEFYSYPAAKTNHHAFE</sequence>
<evidence type="ECO:0000313" key="2">
    <source>
        <dbReference type="EMBL" id="ETJ33482.1"/>
    </source>
</evidence>
<dbReference type="GO" id="GO:0031125">
    <property type="term" value="P:rRNA 3'-end processing"/>
    <property type="evidence" value="ECO:0007669"/>
    <property type="project" value="TreeGrafter"/>
</dbReference>
<name>W1XTC2_9ZZZZ</name>
<comment type="caution">
    <text evidence="2">The sequence shown here is derived from an EMBL/GenBank/DDBJ whole genome shotgun (WGS) entry which is preliminary data.</text>
</comment>
<protein>
    <submittedName>
        <fullName evidence="2">HD protein</fullName>
    </submittedName>
</protein>